<name>A0A3S3NEW9_9MAGN</name>
<accession>A0A3S3NEW9</accession>
<keyword evidence="2" id="KW-1185">Reference proteome</keyword>
<evidence type="ECO:0000313" key="2">
    <source>
        <dbReference type="Proteomes" id="UP000283530"/>
    </source>
</evidence>
<evidence type="ECO:0000313" key="1">
    <source>
        <dbReference type="EMBL" id="RWR93692.1"/>
    </source>
</evidence>
<organism evidence="1 2">
    <name type="scientific">Cinnamomum micranthum f. kanehirae</name>
    <dbReference type="NCBI Taxonomy" id="337451"/>
    <lineage>
        <taxon>Eukaryota</taxon>
        <taxon>Viridiplantae</taxon>
        <taxon>Streptophyta</taxon>
        <taxon>Embryophyta</taxon>
        <taxon>Tracheophyta</taxon>
        <taxon>Spermatophyta</taxon>
        <taxon>Magnoliopsida</taxon>
        <taxon>Magnoliidae</taxon>
        <taxon>Laurales</taxon>
        <taxon>Lauraceae</taxon>
        <taxon>Cinnamomum</taxon>
    </lineage>
</organism>
<sequence>MNLLFFSKFATPFFSKATPLFLFFLTTERLHPNRNRNQQQQPYFCIFSLSRSPTDVARTNQVDREN</sequence>
<dbReference type="AlphaFoldDB" id="A0A3S3NEW9"/>
<reference evidence="1 2" key="1">
    <citation type="journal article" date="2019" name="Nat. Plants">
        <title>Stout camphor tree genome fills gaps in understanding of flowering plant genome evolution.</title>
        <authorList>
            <person name="Chaw S.M."/>
            <person name="Liu Y.C."/>
            <person name="Wu Y.W."/>
            <person name="Wang H.Y."/>
            <person name="Lin C.I."/>
            <person name="Wu C.S."/>
            <person name="Ke H.M."/>
            <person name="Chang L.Y."/>
            <person name="Hsu C.Y."/>
            <person name="Yang H.T."/>
            <person name="Sudianto E."/>
            <person name="Hsu M.H."/>
            <person name="Wu K.P."/>
            <person name="Wang L.N."/>
            <person name="Leebens-Mack J.H."/>
            <person name="Tsai I.J."/>
        </authorList>
    </citation>
    <scope>NUCLEOTIDE SEQUENCE [LARGE SCALE GENOMIC DNA]</scope>
    <source>
        <strain evidence="2">cv. Chaw 1501</strain>
        <tissue evidence="1">Young leaves</tissue>
    </source>
</reference>
<proteinExistence type="predicted"/>
<comment type="caution">
    <text evidence="1">The sequence shown here is derived from an EMBL/GenBank/DDBJ whole genome shotgun (WGS) entry which is preliminary data.</text>
</comment>
<protein>
    <submittedName>
        <fullName evidence="1">Uncharacterized protein</fullName>
    </submittedName>
</protein>
<dbReference type="EMBL" id="QPKB01000010">
    <property type="protein sequence ID" value="RWR93692.1"/>
    <property type="molecule type" value="Genomic_DNA"/>
</dbReference>
<gene>
    <name evidence="1" type="ORF">CKAN_02295700</name>
</gene>
<dbReference type="Proteomes" id="UP000283530">
    <property type="component" value="Unassembled WGS sequence"/>
</dbReference>